<comment type="caution">
    <text evidence="9">The sequence shown here is derived from an EMBL/GenBank/DDBJ whole genome shotgun (WGS) entry which is preliminary data.</text>
</comment>
<dbReference type="InterPro" id="IPR037151">
    <property type="entry name" value="AlkB-like_sf"/>
</dbReference>
<keyword evidence="5" id="KW-0560">Oxidoreductase</keyword>
<evidence type="ECO:0000313" key="9">
    <source>
        <dbReference type="EMBL" id="KAA8492610.1"/>
    </source>
</evidence>
<dbReference type="GO" id="GO:0046872">
    <property type="term" value="F:metal ion binding"/>
    <property type="evidence" value="ECO:0007669"/>
    <property type="project" value="UniProtKB-KW"/>
</dbReference>
<keyword evidence="4 9" id="KW-0223">Dioxygenase</keyword>
<dbReference type="SUPFAM" id="SSF51197">
    <property type="entry name" value="Clavaminate synthase-like"/>
    <property type="match status" value="1"/>
</dbReference>
<dbReference type="Pfam" id="PF13532">
    <property type="entry name" value="2OG-FeII_Oxy_2"/>
    <property type="match status" value="1"/>
</dbReference>
<dbReference type="OrthoDB" id="2747at2759"/>
<evidence type="ECO:0000256" key="7">
    <source>
        <dbReference type="ARBA" id="ARBA00023242"/>
    </source>
</evidence>
<dbReference type="GO" id="GO:0005634">
    <property type="term" value="C:nucleus"/>
    <property type="evidence" value="ECO:0007669"/>
    <property type="project" value="UniProtKB-SubCell"/>
</dbReference>
<comment type="similarity">
    <text evidence="2">Belongs to the alkB family.</text>
</comment>
<dbReference type="PANTHER" id="PTHR46030:SF1">
    <property type="entry name" value="ALPHA-KETOGLUTARATE-DEPENDENT DIOXYGENASE ALKB HOMOLOG 6"/>
    <property type="match status" value="1"/>
</dbReference>
<evidence type="ECO:0000256" key="1">
    <source>
        <dbReference type="ARBA" id="ARBA00004123"/>
    </source>
</evidence>
<keyword evidence="7" id="KW-0539">Nucleus</keyword>
<evidence type="ECO:0000256" key="5">
    <source>
        <dbReference type="ARBA" id="ARBA00023002"/>
    </source>
</evidence>
<dbReference type="Proteomes" id="UP000324585">
    <property type="component" value="Unassembled WGS sequence"/>
</dbReference>
<name>A0A5J4YNU0_PORPP</name>
<keyword evidence="10" id="KW-1185">Reference proteome</keyword>
<evidence type="ECO:0000256" key="4">
    <source>
        <dbReference type="ARBA" id="ARBA00022964"/>
    </source>
</evidence>
<evidence type="ECO:0000313" key="10">
    <source>
        <dbReference type="Proteomes" id="UP000324585"/>
    </source>
</evidence>
<keyword evidence="3" id="KW-0479">Metal-binding</keyword>
<dbReference type="PROSITE" id="PS51471">
    <property type="entry name" value="FE2OG_OXY"/>
    <property type="match status" value="1"/>
</dbReference>
<evidence type="ECO:0000259" key="8">
    <source>
        <dbReference type="PROSITE" id="PS51471"/>
    </source>
</evidence>
<evidence type="ECO:0000256" key="2">
    <source>
        <dbReference type="ARBA" id="ARBA00007879"/>
    </source>
</evidence>
<dbReference type="OMA" id="GIRPHKD"/>
<dbReference type="EMBL" id="VRMN01000009">
    <property type="protein sequence ID" value="KAA8492610.1"/>
    <property type="molecule type" value="Genomic_DNA"/>
</dbReference>
<keyword evidence="6" id="KW-0408">Iron</keyword>
<dbReference type="PANTHER" id="PTHR46030">
    <property type="entry name" value="ALPHA-KETOGLUTARATE-DEPENDENT DIOXYGENASE ALKB HOMOLOG 6"/>
    <property type="match status" value="1"/>
</dbReference>
<dbReference type="AlphaFoldDB" id="A0A5J4YNU0"/>
<evidence type="ECO:0000256" key="6">
    <source>
        <dbReference type="ARBA" id="ARBA00023004"/>
    </source>
</evidence>
<sequence length="229" mass="25629">MTGCQALEIDGLVLYANVISEQQEVALVDQLDARRWKEISGRRVQTYGGLPHEKGMVEVPLPDFLQRVCSVLTSAEIEGERGRLNIFDANSPPNHVLVNEYQPGQGIQHHVDGPCYEPVAAIISLGADTQMTFKTIDGKRAVTRVDLERRSCLVMSGDAYVQYMHGIEPVMRDCVASCEKCTSLQHEGETNDHHESCNECEYRARARRVSLTIRRAKKRKGFGIKLSNT</sequence>
<comment type="subcellular location">
    <subcellularLocation>
        <location evidence="1">Nucleus</location>
    </subcellularLocation>
</comment>
<gene>
    <name evidence="9" type="ORF">FVE85_8117</name>
</gene>
<dbReference type="Gene3D" id="2.60.120.590">
    <property type="entry name" value="Alpha-ketoglutarate-dependent dioxygenase AlkB-like"/>
    <property type="match status" value="1"/>
</dbReference>
<dbReference type="InterPro" id="IPR027450">
    <property type="entry name" value="AlkB-like"/>
</dbReference>
<reference evidence="10" key="1">
    <citation type="journal article" date="2019" name="Nat. Commun.">
        <title>Expansion of phycobilisome linker gene families in mesophilic red algae.</title>
        <authorList>
            <person name="Lee J."/>
            <person name="Kim D."/>
            <person name="Bhattacharya D."/>
            <person name="Yoon H.S."/>
        </authorList>
    </citation>
    <scope>NUCLEOTIDE SEQUENCE [LARGE SCALE GENOMIC DNA]</scope>
    <source>
        <strain evidence="10">CCMP 1328</strain>
    </source>
</reference>
<organism evidence="9 10">
    <name type="scientific">Porphyridium purpureum</name>
    <name type="common">Red alga</name>
    <name type="synonym">Porphyridium cruentum</name>
    <dbReference type="NCBI Taxonomy" id="35688"/>
    <lineage>
        <taxon>Eukaryota</taxon>
        <taxon>Rhodophyta</taxon>
        <taxon>Bangiophyceae</taxon>
        <taxon>Porphyridiales</taxon>
        <taxon>Porphyridiaceae</taxon>
        <taxon>Porphyridium</taxon>
    </lineage>
</organism>
<accession>A0A5J4YNU0</accession>
<dbReference type="InterPro" id="IPR032862">
    <property type="entry name" value="ALKBH6"/>
</dbReference>
<proteinExistence type="inferred from homology"/>
<dbReference type="InterPro" id="IPR005123">
    <property type="entry name" value="Oxoglu/Fe-dep_dioxygenase_dom"/>
</dbReference>
<feature type="domain" description="Fe2OG dioxygenase" evidence="8">
    <location>
        <begin position="92"/>
        <end position="217"/>
    </location>
</feature>
<protein>
    <submittedName>
        <fullName evidence="9">Alpha-ketoglutarate-dependent dioxygenase alkB-like 6</fullName>
    </submittedName>
</protein>
<evidence type="ECO:0000256" key="3">
    <source>
        <dbReference type="ARBA" id="ARBA00022723"/>
    </source>
</evidence>
<dbReference type="GO" id="GO:0051213">
    <property type="term" value="F:dioxygenase activity"/>
    <property type="evidence" value="ECO:0007669"/>
    <property type="project" value="UniProtKB-KW"/>
</dbReference>